<comment type="caution">
    <text evidence="2">The sequence shown here is derived from an EMBL/GenBank/DDBJ whole genome shotgun (WGS) entry which is preliminary data.</text>
</comment>
<organism evidence="2 3">
    <name type="scientific">Candidatus Methylumidiphilus alinenensis</name>
    <dbReference type="NCBI Taxonomy" id="2202197"/>
    <lineage>
        <taxon>Bacteria</taxon>
        <taxon>Pseudomonadati</taxon>
        <taxon>Pseudomonadota</taxon>
        <taxon>Gammaproteobacteria</taxon>
        <taxon>Methylococcales</taxon>
        <taxon>Candidatus Methylumidiphilus</taxon>
    </lineage>
</organism>
<dbReference type="InterPro" id="IPR008984">
    <property type="entry name" value="SMAD_FHA_dom_sf"/>
</dbReference>
<name>A0A2W4QJ94_9GAMM</name>
<evidence type="ECO:0000313" key="3">
    <source>
        <dbReference type="Proteomes" id="UP000249396"/>
    </source>
</evidence>
<reference evidence="2 3" key="1">
    <citation type="journal article" date="2018" name="Aquat. Microb. Ecol.">
        <title>Gammaproteobacterial methanotrophs dominate.</title>
        <authorList>
            <person name="Rissanen A.J."/>
            <person name="Saarenheimo J."/>
            <person name="Tiirola M."/>
            <person name="Peura S."/>
            <person name="Aalto S.L."/>
            <person name="Karvinen A."/>
            <person name="Nykanen H."/>
        </authorList>
    </citation>
    <scope>NUCLEOTIDE SEQUENCE [LARGE SCALE GENOMIC DNA]</scope>
    <source>
        <strain evidence="2">AMbin10</strain>
    </source>
</reference>
<dbReference type="Pfam" id="PF00498">
    <property type="entry name" value="FHA"/>
    <property type="match status" value="1"/>
</dbReference>
<dbReference type="Proteomes" id="UP000249396">
    <property type="component" value="Unassembled WGS sequence"/>
</dbReference>
<accession>A0A2W4QJ94</accession>
<feature type="domain" description="FHA" evidence="1">
    <location>
        <begin position="201"/>
        <end position="247"/>
    </location>
</feature>
<sequence length="416" mass="45626">MSFSDLCFRLVGWIDKIISPPDTQYESATPPEEPKHGPLLPKYASLRNAVESKLEHLVRHEIPEHRELAENDSLELYYVEIEATTDEGQALLDAFCKEFNPAARQQWVRKFFGSNATVRLDCLAGVFSSADMPSTTGLDLHSQILNQGTPAVYQVRLWSKWVQALDASSHSTAIVRGSAVVLRIRDSQGQHDDIRRETYPVKLGRQSEITVEGTFASAGHCTLHWRGGRVELEDHSKNGTWIDGVRLHQQSKPLSLGKHQIKLGKGQGEVKDYPEIELDILAETTPISQPTPLNTHTPIASDMQALLAVLSAQDATGNPHIDVLRLPFSIGRGAGSGYVTPPAHAGVSGLHLVIESFNDQGAEVLNEANAKNGTALGGVLQGERFFWPFGEEITLAPKWKNAPPVSILLKRPGGQP</sequence>
<dbReference type="SUPFAM" id="SSF49879">
    <property type="entry name" value="SMAD/FHA domain"/>
    <property type="match status" value="2"/>
</dbReference>
<dbReference type="AlphaFoldDB" id="A0A2W4QJ94"/>
<proteinExistence type="predicted"/>
<evidence type="ECO:0000313" key="2">
    <source>
        <dbReference type="EMBL" id="PZN71296.1"/>
    </source>
</evidence>
<dbReference type="EMBL" id="QJPH01000527">
    <property type="protein sequence ID" value="PZN71296.1"/>
    <property type="molecule type" value="Genomic_DNA"/>
</dbReference>
<protein>
    <recommendedName>
        <fullName evidence="1">FHA domain-containing protein</fullName>
    </recommendedName>
</protein>
<dbReference type="SMART" id="SM00240">
    <property type="entry name" value="FHA"/>
    <property type="match status" value="2"/>
</dbReference>
<dbReference type="PROSITE" id="PS50006">
    <property type="entry name" value="FHA_DOMAIN"/>
    <property type="match status" value="1"/>
</dbReference>
<gene>
    <name evidence="2" type="ORF">DM484_26705</name>
</gene>
<dbReference type="InterPro" id="IPR000253">
    <property type="entry name" value="FHA_dom"/>
</dbReference>
<dbReference type="CDD" id="cd00060">
    <property type="entry name" value="FHA"/>
    <property type="match status" value="1"/>
</dbReference>
<evidence type="ECO:0000259" key="1">
    <source>
        <dbReference type="PROSITE" id="PS50006"/>
    </source>
</evidence>
<dbReference type="Gene3D" id="2.60.200.20">
    <property type="match status" value="1"/>
</dbReference>